<sequence>MKKAKCRKNRVILRKMEVMKLKARKTFRSAIKAQALAEFVNGATFTRREEGNWLLHVDGSSTLAGSEAGIVLTSPEGDELEYALQFDFKASNNETEYEALIAGIRMALDTRERNL</sequence>
<proteinExistence type="predicted"/>
<name>A0AAW2MN60_9LAMI</name>
<gene>
    <name evidence="1" type="ORF">Scaly_2194400</name>
</gene>
<dbReference type="EMBL" id="JACGWM010000013">
    <property type="protein sequence ID" value="KAL0332929.1"/>
    <property type="molecule type" value="Genomic_DNA"/>
</dbReference>
<dbReference type="InterPro" id="IPR036397">
    <property type="entry name" value="RNaseH_sf"/>
</dbReference>
<reference evidence="1" key="2">
    <citation type="journal article" date="2024" name="Plant">
        <title>Genomic evolution and insights into agronomic trait innovations of Sesamum species.</title>
        <authorList>
            <person name="Miao H."/>
            <person name="Wang L."/>
            <person name="Qu L."/>
            <person name="Liu H."/>
            <person name="Sun Y."/>
            <person name="Le M."/>
            <person name="Wang Q."/>
            <person name="Wei S."/>
            <person name="Zheng Y."/>
            <person name="Lin W."/>
            <person name="Duan Y."/>
            <person name="Cao H."/>
            <person name="Xiong S."/>
            <person name="Wang X."/>
            <person name="Wei L."/>
            <person name="Li C."/>
            <person name="Ma Q."/>
            <person name="Ju M."/>
            <person name="Zhao R."/>
            <person name="Li G."/>
            <person name="Mu C."/>
            <person name="Tian Q."/>
            <person name="Mei H."/>
            <person name="Zhang T."/>
            <person name="Gao T."/>
            <person name="Zhang H."/>
        </authorList>
    </citation>
    <scope>NUCLEOTIDE SEQUENCE</scope>
    <source>
        <strain evidence="1">KEN8</strain>
    </source>
</reference>
<dbReference type="AlphaFoldDB" id="A0AAW2MN60"/>
<dbReference type="PANTHER" id="PTHR48475">
    <property type="entry name" value="RIBONUCLEASE H"/>
    <property type="match status" value="1"/>
</dbReference>
<dbReference type="PANTHER" id="PTHR48475:SF2">
    <property type="entry name" value="RIBONUCLEASE H"/>
    <property type="match status" value="1"/>
</dbReference>
<dbReference type="GO" id="GO:0003676">
    <property type="term" value="F:nucleic acid binding"/>
    <property type="evidence" value="ECO:0007669"/>
    <property type="project" value="InterPro"/>
</dbReference>
<dbReference type="SUPFAM" id="SSF53098">
    <property type="entry name" value="Ribonuclease H-like"/>
    <property type="match status" value="1"/>
</dbReference>
<dbReference type="InterPro" id="IPR012337">
    <property type="entry name" value="RNaseH-like_sf"/>
</dbReference>
<evidence type="ECO:0008006" key="2">
    <source>
        <dbReference type="Google" id="ProtNLM"/>
    </source>
</evidence>
<dbReference type="Gene3D" id="3.30.420.10">
    <property type="entry name" value="Ribonuclease H-like superfamily/Ribonuclease H"/>
    <property type="match status" value="1"/>
</dbReference>
<organism evidence="1">
    <name type="scientific">Sesamum calycinum</name>
    <dbReference type="NCBI Taxonomy" id="2727403"/>
    <lineage>
        <taxon>Eukaryota</taxon>
        <taxon>Viridiplantae</taxon>
        <taxon>Streptophyta</taxon>
        <taxon>Embryophyta</taxon>
        <taxon>Tracheophyta</taxon>
        <taxon>Spermatophyta</taxon>
        <taxon>Magnoliopsida</taxon>
        <taxon>eudicotyledons</taxon>
        <taxon>Gunneridae</taxon>
        <taxon>Pentapetalae</taxon>
        <taxon>asterids</taxon>
        <taxon>lamiids</taxon>
        <taxon>Lamiales</taxon>
        <taxon>Pedaliaceae</taxon>
        <taxon>Sesamum</taxon>
    </lineage>
</organism>
<evidence type="ECO:0000313" key="1">
    <source>
        <dbReference type="EMBL" id="KAL0332929.1"/>
    </source>
</evidence>
<accession>A0AAW2MN60</accession>
<protein>
    <recommendedName>
        <fullName evidence="2">Gag-pol polyprotein</fullName>
    </recommendedName>
</protein>
<comment type="caution">
    <text evidence="1">The sequence shown here is derived from an EMBL/GenBank/DDBJ whole genome shotgun (WGS) entry which is preliminary data.</text>
</comment>
<reference evidence="1" key="1">
    <citation type="submission" date="2020-06" db="EMBL/GenBank/DDBJ databases">
        <authorList>
            <person name="Li T."/>
            <person name="Hu X."/>
            <person name="Zhang T."/>
            <person name="Song X."/>
            <person name="Zhang H."/>
            <person name="Dai N."/>
            <person name="Sheng W."/>
            <person name="Hou X."/>
            <person name="Wei L."/>
        </authorList>
    </citation>
    <scope>NUCLEOTIDE SEQUENCE</scope>
    <source>
        <strain evidence="1">KEN8</strain>
        <tissue evidence="1">Leaf</tissue>
    </source>
</reference>